<keyword evidence="2" id="KW-0812">Transmembrane</keyword>
<keyword evidence="4" id="KW-1185">Reference proteome</keyword>
<sequence length="155" mass="18434">MVVVSDPDKDSKTDLIYRPRARTNSQNSFNFIFNIVVASLSLAFVLLINFYAYFNIPKIDHPVFNQKIRKTEKHCFDDKRCSRNCKLSETRRLFRLHDQKPHLQNQTDSNSAQLFSHRGDRNRSVQQQRRNIQRFCFTLRSFSSSPLWRFSSPCR</sequence>
<keyword evidence="2" id="KW-1133">Transmembrane helix</keyword>
<feature type="compositionally biased region" description="Polar residues" evidence="1">
    <location>
        <begin position="103"/>
        <end position="114"/>
    </location>
</feature>
<reference evidence="3 4" key="1">
    <citation type="journal article" date="2024" name="BMC Biol.">
        <title>Comparative genomics of Ascetosporea gives new insight into the evolutionary basis for animal parasitism in Rhizaria.</title>
        <authorList>
            <person name="Hiltunen Thoren M."/>
            <person name="Onut-Brannstrom I."/>
            <person name="Alfjorden A."/>
            <person name="Peckova H."/>
            <person name="Swords F."/>
            <person name="Hooper C."/>
            <person name="Holzer A.S."/>
            <person name="Bass D."/>
            <person name="Burki F."/>
        </authorList>
    </citation>
    <scope>NUCLEOTIDE SEQUENCE [LARGE SCALE GENOMIC DNA]</scope>
    <source>
        <strain evidence="3">20-A016</strain>
    </source>
</reference>
<evidence type="ECO:0000256" key="1">
    <source>
        <dbReference type="SAM" id="MobiDB-lite"/>
    </source>
</evidence>
<name>A0ABV2ALW1_9EUKA</name>
<dbReference type="Proteomes" id="UP001439008">
    <property type="component" value="Unassembled WGS sequence"/>
</dbReference>
<organism evidence="3 4">
    <name type="scientific">Bonamia ostreae</name>
    <dbReference type="NCBI Taxonomy" id="126728"/>
    <lineage>
        <taxon>Eukaryota</taxon>
        <taxon>Sar</taxon>
        <taxon>Rhizaria</taxon>
        <taxon>Endomyxa</taxon>
        <taxon>Ascetosporea</taxon>
        <taxon>Haplosporida</taxon>
        <taxon>Bonamia</taxon>
    </lineage>
</organism>
<evidence type="ECO:0000313" key="4">
    <source>
        <dbReference type="Proteomes" id="UP001439008"/>
    </source>
</evidence>
<dbReference type="EMBL" id="JBDODL010000665">
    <property type="protein sequence ID" value="MES1920429.1"/>
    <property type="molecule type" value="Genomic_DNA"/>
</dbReference>
<gene>
    <name evidence="3" type="ORF">MHBO_002097</name>
</gene>
<feature type="transmembrane region" description="Helical" evidence="2">
    <location>
        <begin position="31"/>
        <end position="54"/>
    </location>
</feature>
<accession>A0ABV2ALW1</accession>
<evidence type="ECO:0000256" key="2">
    <source>
        <dbReference type="SAM" id="Phobius"/>
    </source>
</evidence>
<keyword evidence="2" id="KW-0472">Membrane</keyword>
<proteinExistence type="predicted"/>
<protein>
    <submittedName>
        <fullName evidence="3">Uncharacterized protein</fullName>
    </submittedName>
</protein>
<comment type="caution">
    <text evidence="3">The sequence shown here is derived from an EMBL/GenBank/DDBJ whole genome shotgun (WGS) entry which is preliminary data.</text>
</comment>
<feature type="region of interest" description="Disordered" evidence="1">
    <location>
        <begin position="103"/>
        <end position="127"/>
    </location>
</feature>
<evidence type="ECO:0000313" key="3">
    <source>
        <dbReference type="EMBL" id="MES1920429.1"/>
    </source>
</evidence>